<dbReference type="GeneID" id="36395936"/>
<accession>A0A0P1ATC9</accession>
<dbReference type="RefSeq" id="XP_024580893.1">
    <property type="nucleotide sequence ID" value="XM_024730635.1"/>
</dbReference>
<evidence type="ECO:0000313" key="2">
    <source>
        <dbReference type="Proteomes" id="UP000054928"/>
    </source>
</evidence>
<evidence type="ECO:0000313" key="1">
    <source>
        <dbReference type="EMBL" id="CEG44524.1"/>
    </source>
</evidence>
<dbReference type="Proteomes" id="UP000054928">
    <property type="component" value="Unassembled WGS sequence"/>
</dbReference>
<organism evidence="1 2">
    <name type="scientific">Plasmopara halstedii</name>
    <name type="common">Downy mildew of sunflower</name>
    <dbReference type="NCBI Taxonomy" id="4781"/>
    <lineage>
        <taxon>Eukaryota</taxon>
        <taxon>Sar</taxon>
        <taxon>Stramenopiles</taxon>
        <taxon>Oomycota</taxon>
        <taxon>Peronosporomycetes</taxon>
        <taxon>Peronosporales</taxon>
        <taxon>Peronosporaceae</taxon>
        <taxon>Plasmopara</taxon>
    </lineage>
</organism>
<reference evidence="2" key="1">
    <citation type="submission" date="2014-09" db="EMBL/GenBank/DDBJ databases">
        <authorList>
            <person name="Sharma Rahul"/>
            <person name="Thines Marco"/>
        </authorList>
    </citation>
    <scope>NUCLEOTIDE SEQUENCE [LARGE SCALE GENOMIC DNA]</scope>
</reference>
<keyword evidence="2" id="KW-1185">Reference proteome</keyword>
<protein>
    <submittedName>
        <fullName evidence="1">Uncharacterized protein</fullName>
    </submittedName>
</protein>
<dbReference type="AlphaFoldDB" id="A0A0P1ATC9"/>
<sequence>MLMHHMFVKKAGPQGLLERQEDLPYYRIRFARLTGFGLKFYDETSNTYLRVKY</sequence>
<proteinExistence type="predicted"/>
<dbReference type="EMBL" id="CCYD01001204">
    <property type="protein sequence ID" value="CEG44524.1"/>
    <property type="molecule type" value="Genomic_DNA"/>
</dbReference>
<name>A0A0P1ATC9_PLAHL</name>